<dbReference type="GeneID" id="28854175"/>
<dbReference type="Proteomes" id="UP000078397">
    <property type="component" value="Unassembled WGS sequence"/>
</dbReference>
<accession>A0A179EXX7</accession>
<dbReference type="PANTHER" id="PTHR47718">
    <property type="entry name" value="OS01G0519700 PROTEIN"/>
    <property type="match status" value="1"/>
</dbReference>
<dbReference type="InterPro" id="IPR018289">
    <property type="entry name" value="MULE_transposase_dom"/>
</dbReference>
<dbReference type="KEGG" id="pchm:VFPPC_12245"/>
<sequence length="669" mass="74779">MSSTLLPNLHPSHRYGESPAEFDPEVHYGAGDDNALYNLFATWPDNFFSSLPKPHGNRGIDEPYWELGQSRISLEDCFRGSGTRRIFTPAIPDPDKFERRRLREQEKVTEGSKCSGTNAQFQSALEFAWEQAKTDSSLAAVLFKHCQRFGSRGICSEPSPSPSALPTSEMTLPSRVGEGHEESSGCSDTESSSQSQPVPIPNPPVPGLAAISIDTLQAQVNKFAKKTDLVLLDTMVPEVGCRRPDIYFSAIATSRRVGIRARDVRGIVKEKHPDTVYTKKDIYNARAILRCEKLNGLNPTAALIKLFDERNIPYVVKWSAAEPDRLLGLIWTFPYGLRMWKRYPEIMSFDNTYNTNRFKLPLFQVTGQTCLKSVYNAAFGLIDNERREGFQFLAEGVRQLMDRHEILSPDVIITDYDKQMKVALDNQYPGSQQQVCIHHINSNVLLNAKRRWKDKKEEDDDDGFSGSDNGQLQVALTSTDKAAVLDIGKHGGPLSAQANPMSPVSHNYRGVLELWKYVVFAEAKEDYEKAWVRLCEEFNDQQAILIYLYNAYLPIASQWAHCFIKKYRNFGVRVTSGTEASNNNVKSYLLNGTSHLYGLVEAIEGMLADQERDFIDNCSQDEVLTGRVYSGPGSEYLGELRIVALLLMRGTALSRLSLSVIAIGGGGGG</sequence>
<dbReference type="AlphaFoldDB" id="A0A179EXX7"/>
<feature type="region of interest" description="Disordered" evidence="1">
    <location>
        <begin position="154"/>
        <end position="204"/>
    </location>
</feature>
<feature type="region of interest" description="Disordered" evidence="1">
    <location>
        <begin position="1"/>
        <end position="20"/>
    </location>
</feature>
<name>A0A179EXX7_METCM</name>
<dbReference type="Pfam" id="PF10551">
    <property type="entry name" value="MULE"/>
    <property type="match status" value="1"/>
</dbReference>
<organism evidence="3 4">
    <name type="scientific">Pochonia chlamydosporia 170</name>
    <dbReference type="NCBI Taxonomy" id="1380566"/>
    <lineage>
        <taxon>Eukaryota</taxon>
        <taxon>Fungi</taxon>
        <taxon>Dikarya</taxon>
        <taxon>Ascomycota</taxon>
        <taxon>Pezizomycotina</taxon>
        <taxon>Sordariomycetes</taxon>
        <taxon>Hypocreomycetidae</taxon>
        <taxon>Hypocreales</taxon>
        <taxon>Clavicipitaceae</taxon>
        <taxon>Pochonia</taxon>
    </lineage>
</organism>
<evidence type="ECO:0000256" key="1">
    <source>
        <dbReference type="SAM" id="MobiDB-lite"/>
    </source>
</evidence>
<proteinExistence type="predicted"/>
<gene>
    <name evidence="3" type="ORF">VFPPC_12245</name>
</gene>
<protein>
    <submittedName>
        <fullName evidence="3">Transposase</fullName>
    </submittedName>
</protein>
<evidence type="ECO:0000313" key="4">
    <source>
        <dbReference type="Proteomes" id="UP000078397"/>
    </source>
</evidence>
<dbReference type="EMBL" id="LSBJ02000003">
    <property type="protein sequence ID" value="OAQ58041.2"/>
    <property type="molecule type" value="Genomic_DNA"/>
</dbReference>
<dbReference type="PANTHER" id="PTHR47718:SF3">
    <property type="entry name" value="PROTEIN FAR1-RELATED SEQUENCE 5-LIKE"/>
    <property type="match status" value="1"/>
</dbReference>
<feature type="compositionally biased region" description="Polar residues" evidence="1">
    <location>
        <begin position="162"/>
        <end position="171"/>
    </location>
</feature>
<feature type="domain" description="MULE transposase" evidence="2">
    <location>
        <begin position="347"/>
        <end position="443"/>
    </location>
</feature>
<feature type="compositionally biased region" description="Low complexity" evidence="1">
    <location>
        <begin position="184"/>
        <end position="197"/>
    </location>
</feature>
<reference evidence="3 4" key="1">
    <citation type="journal article" date="2016" name="PLoS Pathog.">
        <title>Biosynthesis of antibiotic leucinostatins in bio-control fungus Purpureocillium lilacinum and their inhibition on phytophthora revealed by genome mining.</title>
        <authorList>
            <person name="Wang G."/>
            <person name="Liu Z."/>
            <person name="Lin R."/>
            <person name="Li E."/>
            <person name="Mao Z."/>
            <person name="Ling J."/>
            <person name="Yang Y."/>
            <person name="Yin W.B."/>
            <person name="Xie B."/>
        </authorList>
    </citation>
    <scope>NUCLEOTIDE SEQUENCE [LARGE SCALE GENOMIC DNA]</scope>
    <source>
        <strain evidence="3">170</strain>
    </source>
</reference>
<dbReference type="OrthoDB" id="4958100at2759"/>
<evidence type="ECO:0000259" key="2">
    <source>
        <dbReference type="Pfam" id="PF10551"/>
    </source>
</evidence>
<evidence type="ECO:0000313" key="3">
    <source>
        <dbReference type="EMBL" id="OAQ58041.2"/>
    </source>
</evidence>
<comment type="caution">
    <text evidence="3">The sequence shown here is derived from an EMBL/GenBank/DDBJ whole genome shotgun (WGS) entry which is preliminary data.</text>
</comment>
<keyword evidence="4" id="KW-1185">Reference proteome</keyword>
<dbReference type="RefSeq" id="XP_022283923.1">
    <property type="nucleotide sequence ID" value="XM_022428816.1"/>
</dbReference>